<evidence type="ECO:0000313" key="6">
    <source>
        <dbReference type="Proteomes" id="UP000035489"/>
    </source>
</evidence>
<keyword evidence="6" id="KW-1185">Reference proteome</keyword>
<evidence type="ECO:0000256" key="1">
    <source>
        <dbReference type="ARBA" id="ARBA00023015"/>
    </source>
</evidence>
<gene>
    <name evidence="5" type="ORF">AA309_15410</name>
</gene>
<evidence type="ECO:0000256" key="2">
    <source>
        <dbReference type="ARBA" id="ARBA00023125"/>
    </source>
</evidence>
<dbReference type="EMBL" id="LCYG01000037">
    <property type="protein sequence ID" value="KLK92361.1"/>
    <property type="molecule type" value="Genomic_DNA"/>
</dbReference>
<dbReference type="CDD" id="cd06267">
    <property type="entry name" value="PBP1_LacI_sugar_binding-like"/>
    <property type="match status" value="1"/>
</dbReference>
<keyword evidence="3" id="KW-0804">Transcription</keyword>
<dbReference type="InterPro" id="IPR028082">
    <property type="entry name" value="Peripla_BP_I"/>
</dbReference>
<dbReference type="InterPro" id="IPR010982">
    <property type="entry name" value="Lambda_DNA-bd_dom_sf"/>
</dbReference>
<dbReference type="Gene3D" id="1.10.260.40">
    <property type="entry name" value="lambda repressor-like DNA-binding domains"/>
    <property type="match status" value="1"/>
</dbReference>
<sequence length="350" mass="38218">MPKKSAPPSKILARNRLRDIALACDVSISSVSRALAGQKGVREDVRQRIFEAARNARYPLPNMVQGARIAVFASKAAMTDYSRTQFTWHVLEGLKSAAASREIEVSLIPLPDPEEGQIALMDALTSQDILGVLLLTIDDMQVMARIQESGKAAVLINSDDPLMRISSVSPCNRSATRMACDYLIGLGHERIGFVMRPGRPTIRRRLEGWRDALLEHGLPCPDENVISVEDWTPECAERAVGERLDKGQLDVTALLCAADSLALGALSALKARQIACPEEISVMGIDNLPISDLLTPRLTTMHIPARELGETAVEMLIELSTQGQRVVRRTELACRLIERDSTASVAHGIA</sequence>
<dbReference type="PANTHER" id="PTHR30146">
    <property type="entry name" value="LACI-RELATED TRANSCRIPTIONAL REPRESSOR"/>
    <property type="match status" value="1"/>
</dbReference>
<dbReference type="SUPFAM" id="SSF47413">
    <property type="entry name" value="lambda repressor-like DNA-binding domains"/>
    <property type="match status" value="1"/>
</dbReference>
<dbReference type="Pfam" id="PF13377">
    <property type="entry name" value="Peripla_BP_3"/>
    <property type="match status" value="1"/>
</dbReference>
<proteinExistence type="predicted"/>
<keyword evidence="2" id="KW-0238">DNA-binding</keyword>
<comment type="caution">
    <text evidence="5">The sequence shown here is derived from an EMBL/GenBank/DDBJ whole genome shotgun (WGS) entry which is preliminary data.</text>
</comment>
<dbReference type="STRING" id="1225564.AA309_15410"/>
<dbReference type="PATRIC" id="fig|1225564.3.peg.3974"/>
<evidence type="ECO:0000256" key="3">
    <source>
        <dbReference type="ARBA" id="ARBA00023163"/>
    </source>
</evidence>
<dbReference type="Pfam" id="PF00356">
    <property type="entry name" value="LacI"/>
    <property type="match status" value="1"/>
</dbReference>
<dbReference type="GO" id="GO:0000976">
    <property type="term" value="F:transcription cis-regulatory region binding"/>
    <property type="evidence" value="ECO:0007669"/>
    <property type="project" value="TreeGrafter"/>
</dbReference>
<dbReference type="GO" id="GO:0003700">
    <property type="term" value="F:DNA-binding transcription factor activity"/>
    <property type="evidence" value="ECO:0007669"/>
    <property type="project" value="TreeGrafter"/>
</dbReference>
<dbReference type="OrthoDB" id="7170131at2"/>
<dbReference type="InterPro" id="IPR046335">
    <property type="entry name" value="LacI/GalR-like_sensor"/>
</dbReference>
<dbReference type="RefSeq" id="WP_047189902.1">
    <property type="nucleotide sequence ID" value="NZ_LCYG01000037.1"/>
</dbReference>
<dbReference type="Gene3D" id="3.40.50.2300">
    <property type="match status" value="2"/>
</dbReference>
<evidence type="ECO:0000259" key="4">
    <source>
        <dbReference type="PROSITE" id="PS50932"/>
    </source>
</evidence>
<dbReference type="PANTHER" id="PTHR30146:SF109">
    <property type="entry name" value="HTH-TYPE TRANSCRIPTIONAL REGULATOR GALS"/>
    <property type="match status" value="1"/>
</dbReference>
<name>A0A0H1RC05_9HYPH</name>
<organism evidence="5 6">
    <name type="scientific">Microvirga vignae</name>
    <dbReference type="NCBI Taxonomy" id="1225564"/>
    <lineage>
        <taxon>Bacteria</taxon>
        <taxon>Pseudomonadati</taxon>
        <taxon>Pseudomonadota</taxon>
        <taxon>Alphaproteobacteria</taxon>
        <taxon>Hyphomicrobiales</taxon>
        <taxon>Methylobacteriaceae</taxon>
        <taxon>Microvirga</taxon>
    </lineage>
</organism>
<dbReference type="PROSITE" id="PS50932">
    <property type="entry name" value="HTH_LACI_2"/>
    <property type="match status" value="1"/>
</dbReference>
<dbReference type="AlphaFoldDB" id="A0A0H1RC05"/>
<protein>
    <recommendedName>
        <fullName evidence="4">HTH lacI-type domain-containing protein</fullName>
    </recommendedName>
</protein>
<feature type="domain" description="HTH lacI-type" evidence="4">
    <location>
        <begin position="16"/>
        <end position="70"/>
    </location>
</feature>
<dbReference type="SUPFAM" id="SSF53822">
    <property type="entry name" value="Periplasmic binding protein-like I"/>
    <property type="match status" value="1"/>
</dbReference>
<reference evidence="5 6" key="1">
    <citation type="submission" date="2015-05" db="EMBL/GenBank/DDBJ databases">
        <title>Draft genome sequence of Microvirga vignae strain BR3299, a novel nitrogen fixing bacteria isolated from Brazil semi-aired region.</title>
        <authorList>
            <person name="Zilli J.E."/>
            <person name="Passos S.R."/>
            <person name="Leite J."/>
            <person name="Baldani J.I."/>
            <person name="Xavier G.R."/>
            <person name="Rumjaneck N.G."/>
            <person name="Simoes-Araujo J.L."/>
        </authorList>
    </citation>
    <scope>NUCLEOTIDE SEQUENCE [LARGE SCALE GENOMIC DNA]</scope>
    <source>
        <strain evidence="5 6">BR3299</strain>
    </source>
</reference>
<dbReference type="Proteomes" id="UP000035489">
    <property type="component" value="Unassembled WGS sequence"/>
</dbReference>
<dbReference type="CDD" id="cd01392">
    <property type="entry name" value="HTH_LacI"/>
    <property type="match status" value="1"/>
</dbReference>
<keyword evidence="1" id="KW-0805">Transcription regulation</keyword>
<accession>A0A0H1RC05</accession>
<evidence type="ECO:0000313" key="5">
    <source>
        <dbReference type="EMBL" id="KLK92361.1"/>
    </source>
</evidence>
<dbReference type="InterPro" id="IPR000843">
    <property type="entry name" value="HTH_LacI"/>
</dbReference>